<dbReference type="InterPro" id="IPR018114">
    <property type="entry name" value="TRYPSIN_HIS"/>
</dbReference>
<dbReference type="CDD" id="cd00190">
    <property type="entry name" value="Tryp_SPc"/>
    <property type="match status" value="1"/>
</dbReference>
<dbReference type="PROSITE" id="PS50240">
    <property type="entry name" value="TRYPSIN_DOM"/>
    <property type="match status" value="2"/>
</dbReference>
<evidence type="ECO:0000256" key="3">
    <source>
        <dbReference type="RuleBase" id="RU363034"/>
    </source>
</evidence>
<proteinExistence type="inferred from homology"/>
<name>A0A1D2N5T4_ORCCI</name>
<feature type="region of interest" description="Disordered" evidence="4">
    <location>
        <begin position="618"/>
        <end position="667"/>
    </location>
</feature>
<evidence type="ECO:0000256" key="1">
    <source>
        <dbReference type="ARBA" id="ARBA00023157"/>
    </source>
</evidence>
<protein>
    <submittedName>
        <fullName evidence="6">Trypsin 5G1</fullName>
    </submittedName>
</protein>
<comment type="caution">
    <text evidence="6">The sequence shown here is derived from an EMBL/GenBank/DDBJ whole genome shotgun (WGS) entry which is preliminary data.</text>
</comment>
<dbReference type="PANTHER" id="PTHR24256">
    <property type="entry name" value="TRYPTASE-RELATED"/>
    <property type="match status" value="1"/>
</dbReference>
<organism evidence="6 7">
    <name type="scientific">Orchesella cincta</name>
    <name type="common">Springtail</name>
    <name type="synonym">Podura cincta</name>
    <dbReference type="NCBI Taxonomy" id="48709"/>
    <lineage>
        <taxon>Eukaryota</taxon>
        <taxon>Metazoa</taxon>
        <taxon>Ecdysozoa</taxon>
        <taxon>Arthropoda</taxon>
        <taxon>Hexapoda</taxon>
        <taxon>Collembola</taxon>
        <taxon>Entomobryomorpha</taxon>
        <taxon>Entomobryoidea</taxon>
        <taxon>Orchesellidae</taxon>
        <taxon>Orchesellinae</taxon>
        <taxon>Orchesella</taxon>
    </lineage>
</organism>
<dbReference type="InterPro" id="IPR009003">
    <property type="entry name" value="Peptidase_S1_PA"/>
</dbReference>
<dbReference type="GO" id="GO:0004252">
    <property type="term" value="F:serine-type endopeptidase activity"/>
    <property type="evidence" value="ECO:0007669"/>
    <property type="project" value="InterPro"/>
</dbReference>
<evidence type="ECO:0000256" key="4">
    <source>
        <dbReference type="SAM" id="MobiDB-lite"/>
    </source>
</evidence>
<gene>
    <name evidence="6" type="ORF">Ocin01_06054</name>
</gene>
<dbReference type="EMBL" id="LJIJ01000196">
    <property type="protein sequence ID" value="ODN00617.1"/>
    <property type="molecule type" value="Genomic_DNA"/>
</dbReference>
<dbReference type="OrthoDB" id="6380398at2759"/>
<dbReference type="STRING" id="48709.A0A1D2N5T4"/>
<dbReference type="AlphaFoldDB" id="A0A1D2N5T4"/>
<evidence type="ECO:0000259" key="5">
    <source>
        <dbReference type="PROSITE" id="PS50240"/>
    </source>
</evidence>
<feature type="domain" description="Peptidase S1" evidence="5">
    <location>
        <begin position="69"/>
        <end position="339"/>
    </location>
</feature>
<dbReference type="Proteomes" id="UP000094527">
    <property type="component" value="Unassembled WGS sequence"/>
</dbReference>
<reference evidence="6 7" key="1">
    <citation type="journal article" date="2016" name="Genome Biol. Evol.">
        <title>Gene Family Evolution Reflects Adaptation to Soil Environmental Stressors in the Genome of the Collembolan Orchesella cincta.</title>
        <authorList>
            <person name="Faddeeva-Vakhrusheva A."/>
            <person name="Derks M.F."/>
            <person name="Anvar S.Y."/>
            <person name="Agamennone V."/>
            <person name="Suring W."/>
            <person name="Smit S."/>
            <person name="van Straalen N.M."/>
            <person name="Roelofs D."/>
        </authorList>
    </citation>
    <scope>NUCLEOTIDE SEQUENCE [LARGE SCALE GENOMIC DNA]</scope>
    <source>
        <tissue evidence="6">Mixed pool</tissue>
    </source>
</reference>
<keyword evidence="7" id="KW-1185">Reference proteome</keyword>
<dbReference type="InterPro" id="IPR043504">
    <property type="entry name" value="Peptidase_S1_PA_chymotrypsin"/>
</dbReference>
<dbReference type="InterPro" id="IPR033116">
    <property type="entry name" value="TRYPSIN_SER"/>
</dbReference>
<keyword evidence="3" id="KW-0720">Serine protease</keyword>
<sequence>MRLTSKLRGSVRLSSLLGIGVTFVLISNFFISSVTAEGNCFVSNCEQDSDPCAELPDKNVAIYKEKCMLMTAYGAEPHEFPHMVNVMDHCGGTLYNRRYVITAAHCVVEAKNGTVGDKTFSYDAPLQDNVNVRIGSNVKTAGEKIKVEKVTVHPYYSRLLENMKTDEEKLQKAKPILYDLAVLKLEKEVEITDTVRTLKLADKGFSAASNSRHSVMLGWGTSDDLKAWFGTYYLQKVNSPIRSDRECPIWEVDPYPKHKDKLICVGGYVDDDYAPTAGPGDSGGPLICKDSLSRAVLCGVASFAGDAKSCAKRIKNGACYPNAFTSISYFHDWIVNITGPQDEKDLYRPIFNGEASTTPNEFPHQVYINSTDGTACGGSLITRDVVLTAGNCVLDARGNFRVDLTIYAGLGSIHTKGNKHVQTFEVDYVHGPPKFRKRWEEWVEENSSMIIADRPHFYDDIILVQLDRPAVETKYVSTISWAIDESEIKEESTEISWKISKSGLPFIQKRKFALLGLQECQDRLDRVRPIRDLPLAPTSICAVEEYSGGSSCDRTVGGPMLCTTKDKRETYICGVQSFRFCSYAFPNVVTNVASMAAWVDDGLLRLQRQREWDVYYGIGSDYDNSPPPNRGLSSPPRQMPPAGLQPPPPERPLSRYRDSYPSYRPQK</sequence>
<dbReference type="PROSITE" id="PS00134">
    <property type="entry name" value="TRYPSIN_HIS"/>
    <property type="match status" value="1"/>
</dbReference>
<evidence type="ECO:0000313" key="6">
    <source>
        <dbReference type="EMBL" id="ODN00617.1"/>
    </source>
</evidence>
<dbReference type="GO" id="GO:0006508">
    <property type="term" value="P:proteolysis"/>
    <property type="evidence" value="ECO:0007669"/>
    <property type="project" value="UniProtKB-KW"/>
</dbReference>
<dbReference type="PRINTS" id="PR00722">
    <property type="entry name" value="CHYMOTRYPSIN"/>
</dbReference>
<feature type="compositionally biased region" description="Pro residues" evidence="4">
    <location>
        <begin position="637"/>
        <end position="651"/>
    </location>
</feature>
<dbReference type="InterPro" id="IPR051487">
    <property type="entry name" value="Ser/Thr_Proteases_Immune/Dev"/>
</dbReference>
<feature type="domain" description="Peptidase S1" evidence="5">
    <location>
        <begin position="350"/>
        <end position="604"/>
    </location>
</feature>
<keyword evidence="1" id="KW-1015">Disulfide bond</keyword>
<dbReference type="SMART" id="SM00020">
    <property type="entry name" value="Tryp_SPc"/>
    <property type="match status" value="2"/>
</dbReference>
<dbReference type="Gene3D" id="2.40.10.10">
    <property type="entry name" value="Trypsin-like serine proteases"/>
    <property type="match status" value="3"/>
</dbReference>
<accession>A0A1D2N5T4</accession>
<dbReference type="InterPro" id="IPR001314">
    <property type="entry name" value="Peptidase_S1A"/>
</dbReference>
<dbReference type="Pfam" id="PF00089">
    <property type="entry name" value="Trypsin"/>
    <property type="match status" value="2"/>
</dbReference>
<evidence type="ECO:0000313" key="7">
    <source>
        <dbReference type="Proteomes" id="UP000094527"/>
    </source>
</evidence>
<dbReference type="InterPro" id="IPR001254">
    <property type="entry name" value="Trypsin_dom"/>
</dbReference>
<comment type="similarity">
    <text evidence="2">Belongs to the peptidase S1 family. CLIP subfamily.</text>
</comment>
<keyword evidence="3" id="KW-0645">Protease</keyword>
<dbReference type="SUPFAM" id="SSF50494">
    <property type="entry name" value="Trypsin-like serine proteases"/>
    <property type="match status" value="2"/>
</dbReference>
<evidence type="ECO:0000256" key="2">
    <source>
        <dbReference type="ARBA" id="ARBA00024195"/>
    </source>
</evidence>
<dbReference type="PROSITE" id="PS00135">
    <property type="entry name" value="TRYPSIN_SER"/>
    <property type="match status" value="1"/>
</dbReference>
<keyword evidence="3" id="KW-0378">Hydrolase</keyword>